<reference evidence="7" key="1">
    <citation type="submission" date="2020-09" db="EMBL/GenBank/DDBJ databases">
        <title>Parvovirus dark matter in the feces of wild birds.</title>
        <authorList>
            <person name="Dai Z."/>
            <person name="Yang S."/>
            <person name="Zhang W."/>
        </authorList>
    </citation>
    <scope>NUCLEOTIDE SEQUENCE</scope>
    <source>
        <strain evidence="7">Gbt104par06</strain>
    </source>
</reference>
<keyword evidence="5" id="KW-0067">ATP-binding</keyword>
<dbReference type="Pfam" id="PF01057">
    <property type="entry name" value="Parvo_NS1"/>
    <property type="match status" value="1"/>
</dbReference>
<keyword evidence="4" id="KW-0547">Nucleotide-binding</keyword>
<feature type="domain" description="Parvovirus non-structural protein 1 helicase" evidence="6">
    <location>
        <begin position="298"/>
        <end position="445"/>
    </location>
</feature>
<dbReference type="SUPFAM" id="SSF52540">
    <property type="entry name" value="P-loop containing nucleoside triphosphate hydrolases"/>
    <property type="match status" value="1"/>
</dbReference>
<name>A0A8A4XE40_9VIRU</name>
<evidence type="ECO:0000259" key="6">
    <source>
        <dbReference type="Pfam" id="PF01057"/>
    </source>
</evidence>
<proteinExistence type="predicted"/>
<protein>
    <submittedName>
        <fullName evidence="7">Nonstructural protein</fullName>
    </submittedName>
</protein>
<keyword evidence="3" id="KW-0235">DNA replication</keyword>
<dbReference type="GO" id="GO:0042025">
    <property type="term" value="C:host cell nucleus"/>
    <property type="evidence" value="ECO:0007669"/>
    <property type="project" value="UniProtKB-SubCell"/>
</dbReference>
<dbReference type="InterPro" id="IPR001257">
    <property type="entry name" value="Parvovirus_NS1_helicase"/>
</dbReference>
<dbReference type="GO" id="GO:0005524">
    <property type="term" value="F:ATP binding"/>
    <property type="evidence" value="ECO:0007669"/>
    <property type="project" value="UniProtKB-KW"/>
</dbReference>
<accession>A0A8A4XE40</accession>
<evidence type="ECO:0000256" key="4">
    <source>
        <dbReference type="ARBA" id="ARBA00022741"/>
    </source>
</evidence>
<sequence>MPWEPKKYAHQTDIPYGIIIGFNRVEDDWQNEKYFDDLPTPFDEFDGQWVLDDDVLEGHHPARLDALSRWVEIMNKADHVLVTYHNGHADDGCEYNGHHWHILADLRVHPTTNARWGKDIIKLGQGTHAVYIKCQVAISPTGLAKHILTKPRVKQVAKGRYVDMAESLLEVLAEQEAKRGVVNSQEPDWQGARLKEDHHYERMTNLMKLMKKYRTPDLSILKKRIKEVSPDDWKTYLQLMSLSSWDNLCKKAIELYKTEDKIMTFEKRFSTRVADVDDWETSTHWSVTRSKEILEQWCAHQGIDLQEFVEKFKAVLNKEVPKKNTLALIGEASGGKSYVVRSVLPFYSYWGECNGGEAKSSNFIWQPMLDASIGIMEECYITQAMVDQAKLVLEGQQTMVNVKGKPHAILQPLPIIITANQDPWQYCSSAKQPLMDRMYYFRIRRMPELEEIGKKKLNPNMWYDIFNDKLNFEKGLEQGQQLCQKIDAEQQNYKTMLTNEKLVEKMVDKLKDKTEVEVQIWLDENKSNRGPAWRAYSRKLVELRAQKLSEQAQLLPCPMGSIEMVTPEVMNPWDEDEELFDKDTYEEIMTQKAQEVLMVPDTPPAKRSKLSLKK</sequence>
<evidence type="ECO:0000256" key="2">
    <source>
        <dbReference type="ARBA" id="ARBA00022562"/>
    </source>
</evidence>
<evidence type="ECO:0000256" key="3">
    <source>
        <dbReference type="ARBA" id="ARBA00022705"/>
    </source>
</evidence>
<dbReference type="EMBL" id="MW046591">
    <property type="protein sequence ID" value="QTE04048.1"/>
    <property type="molecule type" value="Genomic_DNA"/>
</dbReference>
<organism evidence="7">
    <name type="scientific">Turdus hortulorum parvoviridae sp</name>
    <dbReference type="NCBI Taxonomy" id="2794538"/>
    <lineage>
        <taxon>Viruses</taxon>
        <taxon>Monodnaviria</taxon>
        <taxon>Shotokuvirae</taxon>
        <taxon>Cossaviricota</taxon>
        <taxon>Quintoviricetes</taxon>
        <taxon>Piccovirales</taxon>
        <taxon>Parvoviridae</taxon>
    </lineage>
</organism>
<dbReference type="InterPro" id="IPR027417">
    <property type="entry name" value="P-loop_NTPase"/>
</dbReference>
<dbReference type="Gene3D" id="3.40.50.300">
    <property type="entry name" value="P-loop containing nucleotide triphosphate hydrolases"/>
    <property type="match status" value="1"/>
</dbReference>
<keyword evidence="2" id="KW-1048">Host nucleus</keyword>
<evidence type="ECO:0000256" key="1">
    <source>
        <dbReference type="ARBA" id="ARBA00004147"/>
    </source>
</evidence>
<evidence type="ECO:0000313" key="7">
    <source>
        <dbReference type="EMBL" id="QTE04048.1"/>
    </source>
</evidence>
<evidence type="ECO:0000256" key="5">
    <source>
        <dbReference type="ARBA" id="ARBA00022840"/>
    </source>
</evidence>
<comment type="subcellular location">
    <subcellularLocation>
        <location evidence="1">Host nucleus</location>
    </subcellularLocation>
</comment>
<dbReference type="GO" id="GO:0019079">
    <property type="term" value="P:viral genome replication"/>
    <property type="evidence" value="ECO:0007669"/>
    <property type="project" value="InterPro"/>
</dbReference>
<dbReference type="GO" id="GO:0006260">
    <property type="term" value="P:DNA replication"/>
    <property type="evidence" value="ECO:0007669"/>
    <property type="project" value="UniProtKB-KW"/>
</dbReference>